<evidence type="ECO:0000256" key="2">
    <source>
        <dbReference type="ARBA" id="ARBA00022723"/>
    </source>
</evidence>
<accession>A0ABY8MAP5</accession>
<organism evidence="5 6">
    <name type="scientific">Neorhizobium petrolearium</name>
    <dbReference type="NCBI Taxonomy" id="515361"/>
    <lineage>
        <taxon>Bacteria</taxon>
        <taxon>Pseudomonadati</taxon>
        <taxon>Pseudomonadota</taxon>
        <taxon>Alphaproteobacteria</taxon>
        <taxon>Hyphomicrobiales</taxon>
        <taxon>Rhizobiaceae</taxon>
        <taxon>Rhizobium/Agrobacterium group</taxon>
        <taxon>Neorhizobium</taxon>
    </lineage>
</organism>
<dbReference type="EMBL" id="CP123001">
    <property type="protein sequence ID" value="WGI71610.1"/>
    <property type="molecule type" value="Genomic_DNA"/>
</dbReference>
<sequence>MGDRPNILCIVSEDCPPRLGAYGDTLAHTPNLDRLASDGVVYETANCTSPVCAPSRFAILTGRYAESCPRAQHMQALAHLPNEFLTYPAEMRKAGYYCTNNAKTHYNCDVDPAEIWDESSRSAHWRNRPDDKPFLAVFNCMTTHESCTFKEQPGTVRPEDVTLPSYLPDTPGMRQSLARQYNAIARMDAELGQHLADLEADGLADDTIVFYFSDHGSALPRSKRYLYDEGLRVPLIIRVPPRWRHLMPHVAGTHVSAPVSLVDLFPSFLVIAGLDSPQGLHGTPLLGPQAVPRQYVFGGRDRMGERYDLSRTVRSEQYRHIRNYMPHRMLGQYVAFEWLGVHYQDYEAVHLGGMLNPAQEQFWRQKPAEEFYDLQCDPDATVNLIDDAAYENLIDEHRAALDEHMLAIRDTGFIPEHSPVETWEASRNETLYPLPEIMDLALAAAARNGKNAPTLLSRLSHPSPVMRHWAAKGLLMLSSSGQSLSEGLAAAYAKEPAPQVRIPLAEALGHAGDARHWVSEITRILRTEPDPRIKLQALDALTWLPPFPDISLADVRALHDDEDTYLRQSSDYLAQRLDGTYRPTNTIFDCSKLDAEGQMGKQKAGTTRQ</sequence>
<evidence type="ECO:0000313" key="6">
    <source>
        <dbReference type="Proteomes" id="UP001227095"/>
    </source>
</evidence>
<feature type="domain" description="Sulfatase N-terminal" evidence="4">
    <location>
        <begin position="100"/>
        <end position="273"/>
    </location>
</feature>
<dbReference type="InterPro" id="IPR017850">
    <property type="entry name" value="Alkaline_phosphatase_core_sf"/>
</dbReference>
<dbReference type="InterPro" id="IPR011989">
    <property type="entry name" value="ARM-like"/>
</dbReference>
<dbReference type="Gene3D" id="3.40.720.10">
    <property type="entry name" value="Alkaline Phosphatase, subunit A"/>
    <property type="match status" value="1"/>
</dbReference>
<reference evidence="5 6" key="1">
    <citation type="submission" date="2023-04" db="EMBL/GenBank/DDBJ databases">
        <title>Neorhizobium petrolearium OS53, complete genome.</title>
        <authorList>
            <person name="Yu T."/>
        </authorList>
    </citation>
    <scope>NUCLEOTIDE SEQUENCE [LARGE SCALE GENOMIC DNA]</scope>
    <source>
        <strain evidence="5 6">OS53</strain>
        <plasmid evidence="5 6">unnamed1</plasmid>
    </source>
</reference>
<geneLocation type="plasmid" evidence="5 6">
    <name>unnamed1</name>
</geneLocation>
<dbReference type="InterPro" id="IPR024607">
    <property type="entry name" value="Sulfatase_CS"/>
</dbReference>
<comment type="similarity">
    <text evidence="1">Belongs to the sulfatase family.</text>
</comment>
<dbReference type="PROSITE" id="PS00523">
    <property type="entry name" value="SULFATASE_1"/>
    <property type="match status" value="1"/>
</dbReference>
<keyword evidence="2" id="KW-0479">Metal-binding</keyword>
<dbReference type="InterPro" id="IPR000917">
    <property type="entry name" value="Sulfatase_N"/>
</dbReference>
<dbReference type="PANTHER" id="PTHR45953:SF1">
    <property type="entry name" value="IDURONATE 2-SULFATASE"/>
    <property type="match status" value="1"/>
</dbReference>
<evidence type="ECO:0000259" key="4">
    <source>
        <dbReference type="Pfam" id="PF00884"/>
    </source>
</evidence>
<dbReference type="PANTHER" id="PTHR45953">
    <property type="entry name" value="IDURONATE 2-SULFATASE"/>
    <property type="match status" value="1"/>
</dbReference>
<evidence type="ECO:0000313" key="5">
    <source>
        <dbReference type="EMBL" id="WGI71610.1"/>
    </source>
</evidence>
<dbReference type="SUPFAM" id="SSF48371">
    <property type="entry name" value="ARM repeat"/>
    <property type="match status" value="1"/>
</dbReference>
<keyword evidence="6" id="KW-1185">Reference proteome</keyword>
<dbReference type="Gene3D" id="1.25.10.10">
    <property type="entry name" value="Leucine-rich Repeat Variant"/>
    <property type="match status" value="1"/>
</dbReference>
<evidence type="ECO:0000256" key="3">
    <source>
        <dbReference type="ARBA" id="ARBA00022801"/>
    </source>
</evidence>
<dbReference type="Proteomes" id="UP001227095">
    <property type="component" value="Plasmid unnamed1"/>
</dbReference>
<feature type="domain" description="Sulfatase N-terminal" evidence="4">
    <location>
        <begin position="5"/>
        <end position="98"/>
    </location>
</feature>
<keyword evidence="5" id="KW-0614">Plasmid</keyword>
<dbReference type="Pfam" id="PF00884">
    <property type="entry name" value="Sulfatase"/>
    <property type="match status" value="2"/>
</dbReference>
<protein>
    <submittedName>
        <fullName evidence="5">Sulfatase-like hydrolase/transferase</fullName>
    </submittedName>
</protein>
<evidence type="ECO:0000256" key="1">
    <source>
        <dbReference type="ARBA" id="ARBA00008779"/>
    </source>
</evidence>
<dbReference type="CDD" id="cd16027">
    <property type="entry name" value="SGSH"/>
    <property type="match status" value="1"/>
</dbReference>
<dbReference type="RefSeq" id="WP_227705762.1">
    <property type="nucleotide sequence ID" value="NZ_CP123001.1"/>
</dbReference>
<name>A0ABY8MAP5_9HYPH</name>
<dbReference type="SUPFAM" id="SSF53649">
    <property type="entry name" value="Alkaline phosphatase-like"/>
    <property type="match status" value="1"/>
</dbReference>
<gene>
    <name evidence="5" type="ORF">QEO92_30250</name>
</gene>
<keyword evidence="3" id="KW-0378">Hydrolase</keyword>
<proteinExistence type="inferred from homology"/>
<dbReference type="InterPro" id="IPR016024">
    <property type="entry name" value="ARM-type_fold"/>
</dbReference>